<dbReference type="Gene3D" id="3.30.420.10">
    <property type="entry name" value="Ribonuclease H-like superfamily/Ribonuclease H"/>
    <property type="match status" value="1"/>
</dbReference>
<dbReference type="PANTHER" id="PTHR46148:SF44">
    <property type="entry name" value="GAG-POL POLYPROTEIN"/>
    <property type="match status" value="1"/>
</dbReference>
<dbReference type="GO" id="GO:0003676">
    <property type="term" value="F:nucleic acid binding"/>
    <property type="evidence" value="ECO:0007669"/>
    <property type="project" value="InterPro"/>
</dbReference>
<feature type="region of interest" description="Disordered" evidence="1">
    <location>
        <begin position="421"/>
        <end position="453"/>
    </location>
</feature>
<dbReference type="EMBL" id="SMMG02000001">
    <property type="protein sequence ID" value="KAA3487647.1"/>
    <property type="molecule type" value="Genomic_DNA"/>
</dbReference>
<evidence type="ECO:0000259" key="3">
    <source>
        <dbReference type="Pfam" id="PF24626"/>
    </source>
</evidence>
<dbReference type="InterPro" id="IPR036397">
    <property type="entry name" value="RNaseH_sf"/>
</dbReference>
<dbReference type="InterPro" id="IPR041588">
    <property type="entry name" value="Integrase_H2C2"/>
</dbReference>
<evidence type="ECO:0000259" key="2">
    <source>
        <dbReference type="Pfam" id="PF17921"/>
    </source>
</evidence>
<dbReference type="InterPro" id="IPR016197">
    <property type="entry name" value="Chromo-like_dom_sf"/>
</dbReference>
<proteinExistence type="predicted"/>
<evidence type="ECO:0000256" key="1">
    <source>
        <dbReference type="SAM" id="MobiDB-lite"/>
    </source>
</evidence>
<keyword evidence="5" id="KW-1185">Reference proteome</keyword>
<evidence type="ECO:0000313" key="5">
    <source>
        <dbReference type="Proteomes" id="UP000325315"/>
    </source>
</evidence>
<dbReference type="Pfam" id="PF24626">
    <property type="entry name" value="SH3_Tf2-1"/>
    <property type="match status" value="1"/>
</dbReference>
<dbReference type="AlphaFoldDB" id="A0A5B6X437"/>
<dbReference type="PANTHER" id="PTHR46148">
    <property type="entry name" value="CHROMO DOMAIN-CONTAINING PROTEIN"/>
    <property type="match status" value="1"/>
</dbReference>
<protein>
    <submittedName>
        <fullName evidence="4">Integrase</fullName>
    </submittedName>
</protein>
<accession>A0A5B6X437</accession>
<reference evidence="5" key="1">
    <citation type="journal article" date="2019" name="Plant Biotechnol. J.">
        <title>Genome sequencing of the Australian wild diploid species Gossypium australe highlights disease resistance and delayed gland morphogenesis.</title>
        <authorList>
            <person name="Cai Y."/>
            <person name="Cai X."/>
            <person name="Wang Q."/>
            <person name="Wang P."/>
            <person name="Zhang Y."/>
            <person name="Cai C."/>
            <person name="Xu Y."/>
            <person name="Wang K."/>
            <person name="Zhou Z."/>
            <person name="Wang C."/>
            <person name="Geng S."/>
            <person name="Li B."/>
            <person name="Dong Q."/>
            <person name="Hou Y."/>
            <person name="Wang H."/>
            <person name="Ai P."/>
            <person name="Liu Z."/>
            <person name="Yi F."/>
            <person name="Sun M."/>
            <person name="An G."/>
            <person name="Cheng J."/>
            <person name="Zhang Y."/>
            <person name="Shi Q."/>
            <person name="Xie Y."/>
            <person name="Shi X."/>
            <person name="Chang Y."/>
            <person name="Huang F."/>
            <person name="Chen Y."/>
            <person name="Hong S."/>
            <person name="Mi L."/>
            <person name="Sun Q."/>
            <person name="Zhang L."/>
            <person name="Zhou B."/>
            <person name="Peng R."/>
            <person name="Zhang X."/>
            <person name="Liu F."/>
        </authorList>
    </citation>
    <scope>NUCLEOTIDE SEQUENCE [LARGE SCALE GENOMIC DNA]</scope>
    <source>
        <strain evidence="5">cv. PA1801</strain>
    </source>
</reference>
<feature type="domain" description="Integrase zinc-binding" evidence="2">
    <location>
        <begin position="167"/>
        <end position="222"/>
    </location>
</feature>
<dbReference type="Pfam" id="PF17921">
    <property type="entry name" value="Integrase_H2C2"/>
    <property type="match status" value="1"/>
</dbReference>
<dbReference type="InterPro" id="IPR056924">
    <property type="entry name" value="SH3_Tf2-1"/>
</dbReference>
<dbReference type="InterPro" id="IPR012337">
    <property type="entry name" value="RNaseH-like_sf"/>
</dbReference>
<dbReference type="SUPFAM" id="SSF54160">
    <property type="entry name" value="Chromo domain-like"/>
    <property type="match status" value="1"/>
</dbReference>
<dbReference type="Proteomes" id="UP000325315">
    <property type="component" value="Unassembled WGS sequence"/>
</dbReference>
<dbReference type="SUPFAM" id="SSF53098">
    <property type="entry name" value="Ribonuclease H-like"/>
    <property type="match status" value="1"/>
</dbReference>
<evidence type="ECO:0000313" key="4">
    <source>
        <dbReference type="EMBL" id="KAA3487647.1"/>
    </source>
</evidence>
<dbReference type="Gene3D" id="1.10.340.70">
    <property type="match status" value="1"/>
</dbReference>
<organism evidence="4 5">
    <name type="scientific">Gossypium australe</name>
    <dbReference type="NCBI Taxonomy" id="47621"/>
    <lineage>
        <taxon>Eukaryota</taxon>
        <taxon>Viridiplantae</taxon>
        <taxon>Streptophyta</taxon>
        <taxon>Embryophyta</taxon>
        <taxon>Tracheophyta</taxon>
        <taxon>Spermatophyta</taxon>
        <taxon>Magnoliopsida</taxon>
        <taxon>eudicotyledons</taxon>
        <taxon>Gunneridae</taxon>
        <taxon>Pentapetalae</taxon>
        <taxon>rosids</taxon>
        <taxon>malvids</taxon>
        <taxon>Malvales</taxon>
        <taxon>Malvaceae</taxon>
        <taxon>Malvoideae</taxon>
        <taxon>Gossypium</taxon>
    </lineage>
</organism>
<comment type="caution">
    <text evidence="4">The sequence shown here is derived from an EMBL/GenBank/DDBJ whole genome shotgun (WGS) entry which is preliminary data.</text>
</comment>
<feature type="domain" description="Tf2-1-like SH3-like" evidence="3">
    <location>
        <begin position="298"/>
        <end position="363"/>
    </location>
</feature>
<name>A0A5B6X437_9ROSI</name>
<dbReference type="OrthoDB" id="1738613at2759"/>
<gene>
    <name evidence="4" type="ORF">EPI10_031461</name>
</gene>
<sequence length="476" mass="54878">MGLVEPIRAKWAQRVALPRYTDFSGSAMYTVTGSFAAFILAARICAASDLEVTPRQRRWIELLKNYDCSIEYHPRKANVVADALSRKVVSDLRVMFARLSLFEGGSLLAELQVKPTWSSQIKEKQMLDESLSSRFQQVEKGETMDFELNSEGVLCFRGRFCVPRDFELRQLILREAHSSPYTMHPGGNKLYRDLCKLYWWPGLKREVTDFVNKCLTCQQVKAEHQLPSRLLQPVKIPLWKWERITMDFVSGLPLMPTKKDSVWVIVDRMTKSTHFIPVRTDYSLQKLAKLYEIEYSVGDFVFLKVSPRKKILRFGRKGKLSPRFIGPYRVSKRVGLVAYQLELPPELNRIHNVFHVSMLRRYHSNPSHIVPVEEIEVRLDLTFEEEPVQILDRDIKMLRRKSVPLVKVLWLNNGSEEATWEPEEAGLYGGLGSSPSPEEEPELESNSAMGVGDRVKWLQMDEGEEIEEDKGQKIVG</sequence>